<organism evidence="4 5">
    <name type="scientific">Parasynechococcus marenigrum (strain WH8102)</name>
    <dbReference type="NCBI Taxonomy" id="84588"/>
    <lineage>
        <taxon>Bacteria</taxon>
        <taxon>Bacillati</taxon>
        <taxon>Cyanobacteriota</taxon>
        <taxon>Cyanophyceae</taxon>
        <taxon>Synechococcales</taxon>
        <taxon>Prochlorococcaceae</taxon>
        <taxon>Parasynechococcus</taxon>
        <taxon>Parasynechococcus marenigrum</taxon>
    </lineage>
</organism>
<dbReference type="Pfam" id="PF00534">
    <property type="entry name" value="Glycos_transf_1"/>
    <property type="match status" value="1"/>
</dbReference>
<gene>
    <name evidence="4" type="ordered locus">SYNW0407</name>
</gene>
<evidence type="ECO:0000259" key="3">
    <source>
        <dbReference type="Pfam" id="PF12000"/>
    </source>
</evidence>
<dbReference type="AlphaFoldDB" id="Q7U952"/>
<sequence length="402" mass="44062">MHLLLIHQNFPGQFRDLAPAWLASGHQVTAIGSMAEAPSGLQWQGLTYLQYCFEQAPSQLQRGLAVARLVEQLLDQEHPPDLVMSHSAWGEALCLQRVCGDVPLISYPELWGNSRSLGFGFDQDLDGFEPDATSFSSANLIAELAVFQSSAAVVASRSQLLSFPPDLQQRLTLLPEGVDLERIMPDPNACLELPEQALEFRAGQPLVTFISRDLEPLRGLRQLLKAWPLVSLALPEAQLVLVGGTGQGYGLQPPKGEDHFVDALEQLPDTLNREQIHHLGPLPHAAMLTLLQCSACHVALSYPYTLSWSVLEALACSAPIISNPDSPIAVELHKEATDALALVPFNDAEGLANRMIELLEQPQQARTLGATGRSWIERHGGLSKAMEGYEQLFQRVREQVVT</sequence>
<evidence type="ECO:0000313" key="4">
    <source>
        <dbReference type="EMBL" id="CAE06922.1"/>
    </source>
</evidence>
<dbReference type="eggNOG" id="COG0438">
    <property type="taxonomic scope" value="Bacteria"/>
</dbReference>
<dbReference type="InterPro" id="IPR001296">
    <property type="entry name" value="Glyco_trans_1"/>
</dbReference>
<dbReference type="InterPro" id="IPR022623">
    <property type="entry name" value="Glyco_trans_4"/>
</dbReference>
<dbReference type="GO" id="GO:0016757">
    <property type="term" value="F:glycosyltransferase activity"/>
    <property type="evidence" value="ECO:0007669"/>
    <property type="project" value="InterPro"/>
</dbReference>
<reference evidence="4 5" key="1">
    <citation type="journal article" date="2003" name="Nature">
        <title>The genome of a motile marine Synechococcus.</title>
        <authorList>
            <person name="Palenik B."/>
            <person name="Brahamsha B."/>
            <person name="Larimer F."/>
            <person name="Land M."/>
            <person name="Hauser L."/>
            <person name="Chain P."/>
            <person name="Lamerdin J."/>
            <person name="Regala W."/>
            <person name="Allen E.A."/>
            <person name="McCarren J."/>
            <person name="Paulsen I."/>
            <person name="Dufresne A."/>
            <person name="Partensky F."/>
            <person name="Webb E."/>
            <person name="Waterbury J."/>
        </authorList>
    </citation>
    <scope>NUCLEOTIDE SEQUENCE [LARGE SCALE GENOMIC DNA]</scope>
    <source>
        <strain evidence="4 5">WH8102</strain>
    </source>
</reference>
<dbReference type="PANTHER" id="PTHR46401:SF2">
    <property type="entry name" value="GLYCOSYLTRANSFERASE WBBK-RELATED"/>
    <property type="match status" value="1"/>
</dbReference>
<accession>Q7U952</accession>
<feature type="domain" description="Glycosyl transferase family 4" evidence="3">
    <location>
        <begin position="50"/>
        <end position="182"/>
    </location>
</feature>
<evidence type="ECO:0000313" key="5">
    <source>
        <dbReference type="Proteomes" id="UP000001422"/>
    </source>
</evidence>
<evidence type="ECO:0000256" key="1">
    <source>
        <dbReference type="ARBA" id="ARBA00022679"/>
    </source>
</evidence>
<feature type="domain" description="Glycosyl transferase family 1" evidence="2">
    <location>
        <begin position="199"/>
        <end position="375"/>
    </location>
</feature>
<dbReference type="EMBL" id="BX569690">
    <property type="protein sequence ID" value="CAE06922.1"/>
    <property type="molecule type" value="Genomic_DNA"/>
</dbReference>
<dbReference type="CAZy" id="GT4">
    <property type="family name" value="Glycosyltransferase Family 4"/>
</dbReference>
<protein>
    <submittedName>
        <fullName evidence="4">Possible glycosyltransferase</fullName>
    </submittedName>
</protein>
<name>Q7U952_PARMW</name>
<keyword evidence="5" id="KW-1185">Reference proteome</keyword>
<dbReference type="GO" id="GO:0009103">
    <property type="term" value="P:lipopolysaccharide biosynthetic process"/>
    <property type="evidence" value="ECO:0007669"/>
    <property type="project" value="TreeGrafter"/>
</dbReference>
<dbReference type="RefSeq" id="WP_011127281.1">
    <property type="nucleotide sequence ID" value="NC_005070.1"/>
</dbReference>
<dbReference type="KEGG" id="syw:SYNW0407"/>
<dbReference type="Pfam" id="PF12000">
    <property type="entry name" value="Glyco_trans_4_3"/>
    <property type="match status" value="1"/>
</dbReference>
<dbReference type="STRING" id="84588.SYNW0407"/>
<proteinExistence type="predicted"/>
<dbReference type="SUPFAM" id="SSF53756">
    <property type="entry name" value="UDP-Glycosyltransferase/glycogen phosphorylase"/>
    <property type="match status" value="1"/>
</dbReference>
<dbReference type="Gene3D" id="3.40.50.2000">
    <property type="entry name" value="Glycogen Phosphorylase B"/>
    <property type="match status" value="2"/>
</dbReference>
<evidence type="ECO:0000259" key="2">
    <source>
        <dbReference type="Pfam" id="PF00534"/>
    </source>
</evidence>
<keyword evidence="1" id="KW-0808">Transferase</keyword>
<dbReference type="HOGENOM" id="CLU_054763_0_0_3"/>
<dbReference type="Proteomes" id="UP000001422">
    <property type="component" value="Chromosome"/>
</dbReference>
<dbReference type="PANTHER" id="PTHR46401">
    <property type="entry name" value="GLYCOSYLTRANSFERASE WBBK-RELATED"/>
    <property type="match status" value="1"/>
</dbReference>